<evidence type="ECO:0000256" key="6">
    <source>
        <dbReference type="ARBA" id="ARBA00022763"/>
    </source>
</evidence>
<accession>A0ABQ1XTA4</accession>
<evidence type="ECO:0000256" key="5">
    <source>
        <dbReference type="ARBA" id="ARBA00022759"/>
    </source>
</evidence>
<dbReference type="SUPFAM" id="SSF53098">
    <property type="entry name" value="Ribonuclease H-like"/>
    <property type="match status" value="1"/>
</dbReference>
<keyword evidence="8 12" id="KW-0460">Magnesium</keyword>
<feature type="binding site" evidence="12">
    <location>
        <position position="23"/>
    </location>
    <ligand>
        <name>Mg(2+)</name>
        <dbReference type="ChEBI" id="CHEBI:18420"/>
        <label>1</label>
    </ligand>
</feature>
<keyword evidence="10 12" id="KW-0233">DNA recombination</keyword>
<protein>
    <recommendedName>
        <fullName evidence="12 13">Crossover junction endodeoxyribonuclease RuvC</fullName>
        <ecNumber evidence="12 13">3.1.21.10</ecNumber>
    </recommendedName>
    <alternativeName>
        <fullName evidence="12">Holliday junction nuclease RuvC</fullName>
    </alternativeName>
    <alternativeName>
        <fullName evidence="12">Holliday junction resolvase RuvC</fullName>
    </alternativeName>
</protein>
<evidence type="ECO:0000256" key="8">
    <source>
        <dbReference type="ARBA" id="ARBA00022842"/>
    </source>
</evidence>
<evidence type="ECO:0000313" key="15">
    <source>
        <dbReference type="Proteomes" id="UP000648722"/>
    </source>
</evidence>
<feature type="binding site" evidence="12">
    <location>
        <position position="154"/>
    </location>
    <ligand>
        <name>Mg(2+)</name>
        <dbReference type="ChEBI" id="CHEBI:18420"/>
        <label>1</label>
    </ligand>
</feature>
<comment type="subcellular location">
    <subcellularLocation>
        <location evidence="12">Cytoplasm</location>
    </subcellularLocation>
</comment>
<dbReference type="Gene3D" id="3.30.420.10">
    <property type="entry name" value="Ribonuclease H-like superfamily/Ribonuclease H"/>
    <property type="match status" value="1"/>
</dbReference>
<evidence type="ECO:0000256" key="1">
    <source>
        <dbReference type="ARBA" id="ARBA00009518"/>
    </source>
</evidence>
<comment type="subunit">
    <text evidence="12">Homodimer which binds Holliday junction (HJ) DNA. The HJ becomes 2-fold symmetrical on binding to RuvC with unstacked arms; it has a different conformation from HJ DNA in complex with RuvA. In the full resolvosome a probable DNA-RuvA(4)-RuvB(12)-RuvC(2) complex forms which resolves the HJ.</text>
</comment>
<keyword evidence="2 12" id="KW-0963">Cytoplasm</keyword>
<organism evidence="14 15">
    <name type="scientific">Glycocaulis albus</name>
    <dbReference type="NCBI Taxonomy" id="1382801"/>
    <lineage>
        <taxon>Bacteria</taxon>
        <taxon>Pseudomonadati</taxon>
        <taxon>Pseudomonadota</taxon>
        <taxon>Alphaproteobacteria</taxon>
        <taxon>Maricaulales</taxon>
        <taxon>Maricaulaceae</taxon>
        <taxon>Glycocaulis</taxon>
    </lineage>
</organism>
<dbReference type="NCBIfam" id="TIGR00228">
    <property type="entry name" value="ruvC"/>
    <property type="match status" value="1"/>
</dbReference>
<feature type="active site" evidence="12">
    <location>
        <position position="154"/>
    </location>
</feature>
<dbReference type="InterPro" id="IPR002176">
    <property type="entry name" value="X-over_junc_endoDNase_RuvC"/>
</dbReference>
<comment type="similarity">
    <text evidence="1 12">Belongs to the RuvC family.</text>
</comment>
<evidence type="ECO:0000256" key="4">
    <source>
        <dbReference type="ARBA" id="ARBA00022723"/>
    </source>
</evidence>
<dbReference type="InterPro" id="IPR012337">
    <property type="entry name" value="RNaseH-like_sf"/>
</dbReference>
<keyword evidence="15" id="KW-1185">Reference proteome</keyword>
<comment type="caution">
    <text evidence="14">The sequence shown here is derived from an EMBL/GenBank/DDBJ whole genome shotgun (WGS) entry which is preliminary data.</text>
</comment>
<feature type="active site" evidence="12">
    <location>
        <position position="83"/>
    </location>
</feature>
<keyword evidence="7 12" id="KW-0378">Hydrolase</keyword>
<evidence type="ECO:0000313" key="14">
    <source>
        <dbReference type="EMBL" id="GGH02595.1"/>
    </source>
</evidence>
<evidence type="ECO:0000256" key="9">
    <source>
        <dbReference type="ARBA" id="ARBA00023125"/>
    </source>
</evidence>
<evidence type="ECO:0000256" key="2">
    <source>
        <dbReference type="ARBA" id="ARBA00022490"/>
    </source>
</evidence>
<comment type="function">
    <text evidence="12">The RuvA-RuvB-RuvC complex processes Holliday junction (HJ) DNA during genetic recombination and DNA repair. Endonuclease that resolves HJ intermediates. Cleaves cruciform DNA by making single-stranded nicks across the HJ at symmetrical positions within the homologous arms, yielding a 5'-phosphate and a 3'-hydroxyl group; requires a central core of homology in the junction. The consensus cleavage sequence is 5'-(A/T)TT(C/G)-3'. Cleavage occurs on the 3'-side of the TT dinucleotide at the point of strand exchange. HJ branch migration catalyzed by RuvA-RuvB allows RuvC to scan DNA until it finds its consensus sequence, where it cleaves and resolves the cruciform DNA.</text>
</comment>
<feature type="active site" evidence="12">
    <location>
        <position position="23"/>
    </location>
</feature>
<evidence type="ECO:0000256" key="13">
    <source>
        <dbReference type="NCBIfam" id="TIGR00228"/>
    </source>
</evidence>
<evidence type="ECO:0000256" key="12">
    <source>
        <dbReference type="HAMAP-Rule" id="MF_00034"/>
    </source>
</evidence>
<evidence type="ECO:0000256" key="10">
    <source>
        <dbReference type="ARBA" id="ARBA00023172"/>
    </source>
</evidence>
<keyword evidence="3 12" id="KW-0540">Nuclease</keyword>
<keyword evidence="6 12" id="KW-0227">DNA damage</keyword>
<keyword evidence="4 12" id="KW-0479">Metal-binding</keyword>
<dbReference type="PANTHER" id="PTHR30194:SF3">
    <property type="entry name" value="CROSSOVER JUNCTION ENDODEOXYRIBONUCLEASE RUVC"/>
    <property type="match status" value="1"/>
</dbReference>
<dbReference type="InterPro" id="IPR036397">
    <property type="entry name" value="RNaseH_sf"/>
</dbReference>
<comment type="catalytic activity">
    <reaction evidence="12">
        <text>Endonucleolytic cleavage at a junction such as a reciprocal single-stranded crossover between two homologous DNA duplexes (Holliday junction).</text>
        <dbReference type="EC" id="3.1.21.10"/>
    </reaction>
</comment>
<dbReference type="EC" id="3.1.21.10" evidence="12 13"/>
<dbReference type="Pfam" id="PF02075">
    <property type="entry name" value="RuvC"/>
    <property type="match status" value="1"/>
</dbReference>
<name>A0ABQ1XTA4_9PROT</name>
<keyword evidence="11 12" id="KW-0234">DNA repair</keyword>
<sequence>MQALPKQGYALAMSQTIRILGIDPGLAATGWGVIDQTGTRLSLVAHGVIKAPAKAPLPERLEAIFAAVEALLGEYGPHEAAVEDQFVSANAGTALKLGQARAAAILPAARAGLSVAEYAPRLVKKSVVGTGAAEKGQVAAMIAVILPGSRATADAADALAVAVCHAHHRGIRTRLSA</sequence>
<gene>
    <name evidence="12 14" type="primary">ruvC</name>
    <name evidence="14" type="ORF">GCM10007420_18570</name>
</gene>
<dbReference type="CDD" id="cd16962">
    <property type="entry name" value="RuvC"/>
    <property type="match status" value="1"/>
</dbReference>
<feature type="binding site" evidence="12">
    <location>
        <position position="83"/>
    </location>
    <ligand>
        <name>Mg(2+)</name>
        <dbReference type="ChEBI" id="CHEBI:18420"/>
        <label>2</label>
    </ligand>
</feature>
<proteinExistence type="inferred from homology"/>
<dbReference type="PANTHER" id="PTHR30194">
    <property type="entry name" value="CROSSOVER JUNCTION ENDODEOXYRIBONUCLEASE RUVC"/>
    <property type="match status" value="1"/>
</dbReference>
<dbReference type="HAMAP" id="MF_00034">
    <property type="entry name" value="RuvC"/>
    <property type="match status" value="1"/>
</dbReference>
<dbReference type="Proteomes" id="UP000648722">
    <property type="component" value="Unassembled WGS sequence"/>
</dbReference>
<dbReference type="EMBL" id="BMFS01000008">
    <property type="protein sequence ID" value="GGH02595.1"/>
    <property type="molecule type" value="Genomic_DNA"/>
</dbReference>
<dbReference type="PRINTS" id="PR00696">
    <property type="entry name" value="RSOLVASERUVC"/>
</dbReference>
<reference evidence="15" key="1">
    <citation type="journal article" date="2019" name="Int. J. Syst. Evol. Microbiol.">
        <title>The Global Catalogue of Microorganisms (GCM) 10K type strain sequencing project: providing services to taxonomists for standard genome sequencing and annotation.</title>
        <authorList>
            <consortium name="The Broad Institute Genomics Platform"/>
            <consortium name="The Broad Institute Genome Sequencing Center for Infectious Disease"/>
            <person name="Wu L."/>
            <person name="Ma J."/>
        </authorList>
    </citation>
    <scope>NUCLEOTIDE SEQUENCE [LARGE SCALE GENOMIC DNA]</scope>
    <source>
        <strain evidence="15">CGMCC 1.12766</strain>
    </source>
</reference>
<comment type="cofactor">
    <cofactor evidence="12">
        <name>Mg(2+)</name>
        <dbReference type="ChEBI" id="CHEBI:18420"/>
    </cofactor>
    <text evidence="12">Binds 2 Mg(2+) ion per subunit.</text>
</comment>
<evidence type="ECO:0000256" key="7">
    <source>
        <dbReference type="ARBA" id="ARBA00022801"/>
    </source>
</evidence>
<evidence type="ECO:0000256" key="11">
    <source>
        <dbReference type="ARBA" id="ARBA00023204"/>
    </source>
</evidence>
<keyword evidence="5 12" id="KW-0255">Endonuclease</keyword>
<keyword evidence="9 12" id="KW-0238">DNA-binding</keyword>
<evidence type="ECO:0000256" key="3">
    <source>
        <dbReference type="ARBA" id="ARBA00022722"/>
    </source>
</evidence>